<dbReference type="InterPro" id="IPR029025">
    <property type="entry name" value="T3SS_substrate_exporter_C"/>
</dbReference>
<dbReference type="SUPFAM" id="SSF160544">
    <property type="entry name" value="EscU C-terminal domain-like"/>
    <property type="match status" value="1"/>
</dbReference>
<dbReference type="EMBL" id="SLWV01000001">
    <property type="protein sequence ID" value="TCO79931.1"/>
    <property type="molecule type" value="Genomic_DNA"/>
</dbReference>
<dbReference type="OrthoDB" id="9807950at2"/>
<comment type="function">
    <text evidence="12">Required for formation of the rod structure in the basal body of the flagellar apparatus. Together with FliI and FliH, may constitute the export apparatus of flagellin.</text>
</comment>
<keyword evidence="9 12" id="KW-1133">Transmembrane helix</keyword>
<keyword evidence="7 12" id="KW-1005">Bacterial flagellum biogenesis</keyword>
<dbReference type="PANTHER" id="PTHR30531">
    <property type="entry name" value="FLAGELLAR BIOSYNTHETIC PROTEIN FLHB"/>
    <property type="match status" value="1"/>
</dbReference>
<accession>A0A4R2KZ30</accession>
<keyword evidence="6 12" id="KW-0812">Transmembrane</keyword>
<dbReference type="Proteomes" id="UP000294919">
    <property type="component" value="Unassembled WGS sequence"/>
</dbReference>
<feature type="transmembrane region" description="Helical" evidence="12">
    <location>
        <begin position="94"/>
        <end position="125"/>
    </location>
</feature>
<dbReference type="InterPro" id="IPR006135">
    <property type="entry name" value="T3SS_substrate_exporter"/>
</dbReference>
<keyword evidence="8 12" id="KW-0653">Protein transport</keyword>
<feature type="transmembrane region" description="Helical" evidence="12">
    <location>
        <begin position="151"/>
        <end position="173"/>
    </location>
</feature>
<comment type="caution">
    <text evidence="13">The sequence shown here is derived from an EMBL/GenBank/DDBJ whole genome shotgun (WGS) entry which is preliminary data.</text>
</comment>
<comment type="subcellular location">
    <subcellularLocation>
        <location evidence="1">Cell membrane</location>
        <topology evidence="1">Multi-pass membrane protein</topology>
    </subcellularLocation>
</comment>
<sequence>MFLFKIDLQLFSGEKTEKATPKKRKQSRDEGQVLQSKEINSAFILLVTFLVLSVMGNYIYQNFMDFTKNLFLEMKDSDNLFTINETHKLLIQTIILIAKIVVPIVGSAFIVGLICSYMQVGFLFTTKPLKPKLSKLNPINGMKKFFSMKPLVELFKSLIKISAVGYITFSYVLKQSKNIFNIMDMDILQIIGYLGKTTVNIAFRAAAMLIVLAAADYSYQKWEHEKELKMSKQEIKEEYKQMEGDPQLKSKIKEKQRQMSMGRMMQDVPKADVIITNPTHYAVAIRYDSKLEDAPVVLAKGKDLIAQKIKKVGYENDITIVENKPLTRSIYFAVDIGDYIPPDLYQAVAEVLAYVYKLKNIQ</sequence>
<name>A0A4R2KZ30_9FIRM</name>
<dbReference type="GO" id="GO:0009306">
    <property type="term" value="P:protein secretion"/>
    <property type="evidence" value="ECO:0007669"/>
    <property type="project" value="InterPro"/>
</dbReference>
<dbReference type="NCBIfam" id="TIGR00328">
    <property type="entry name" value="flhB"/>
    <property type="match status" value="1"/>
</dbReference>
<dbReference type="PRINTS" id="PR00950">
    <property type="entry name" value="TYPE3IMSPROT"/>
</dbReference>
<keyword evidence="11 12" id="KW-1006">Bacterial flagellum protein export</keyword>
<evidence type="ECO:0000256" key="11">
    <source>
        <dbReference type="ARBA" id="ARBA00023225"/>
    </source>
</evidence>
<dbReference type="Gene3D" id="3.40.1690.10">
    <property type="entry name" value="secretion proteins EscU"/>
    <property type="match status" value="1"/>
</dbReference>
<dbReference type="GO" id="GO:0044780">
    <property type="term" value="P:bacterial-type flagellum assembly"/>
    <property type="evidence" value="ECO:0007669"/>
    <property type="project" value="InterPro"/>
</dbReference>
<keyword evidence="13" id="KW-0282">Flagellum</keyword>
<evidence type="ECO:0000256" key="1">
    <source>
        <dbReference type="ARBA" id="ARBA00004651"/>
    </source>
</evidence>
<dbReference type="Gene3D" id="6.10.250.2080">
    <property type="match status" value="1"/>
</dbReference>
<evidence type="ECO:0000313" key="14">
    <source>
        <dbReference type="Proteomes" id="UP000294919"/>
    </source>
</evidence>
<evidence type="ECO:0000256" key="9">
    <source>
        <dbReference type="ARBA" id="ARBA00022989"/>
    </source>
</evidence>
<evidence type="ECO:0000256" key="10">
    <source>
        <dbReference type="ARBA" id="ARBA00023136"/>
    </source>
</evidence>
<keyword evidence="4 12" id="KW-0813">Transport</keyword>
<evidence type="ECO:0000256" key="6">
    <source>
        <dbReference type="ARBA" id="ARBA00022692"/>
    </source>
</evidence>
<keyword evidence="13" id="KW-0969">Cilium</keyword>
<evidence type="ECO:0000256" key="7">
    <source>
        <dbReference type="ARBA" id="ARBA00022795"/>
    </source>
</evidence>
<reference evidence="13 14" key="1">
    <citation type="submission" date="2019-03" db="EMBL/GenBank/DDBJ databases">
        <title>Genomic Encyclopedia of Type Strains, Phase IV (KMG-IV): sequencing the most valuable type-strain genomes for metagenomic binning, comparative biology and taxonomic classification.</title>
        <authorList>
            <person name="Goeker M."/>
        </authorList>
    </citation>
    <scope>NUCLEOTIDE SEQUENCE [LARGE SCALE GENOMIC DNA]</scope>
    <source>
        <strain evidence="13 14">DSM 102940</strain>
    </source>
</reference>
<evidence type="ECO:0000256" key="4">
    <source>
        <dbReference type="ARBA" id="ARBA00022448"/>
    </source>
</evidence>
<dbReference type="GO" id="GO:0005886">
    <property type="term" value="C:plasma membrane"/>
    <property type="evidence" value="ECO:0007669"/>
    <property type="project" value="UniProtKB-SubCell"/>
</dbReference>
<keyword evidence="5 12" id="KW-1003">Cell membrane</keyword>
<evidence type="ECO:0000256" key="2">
    <source>
        <dbReference type="ARBA" id="ARBA00010690"/>
    </source>
</evidence>
<evidence type="ECO:0000256" key="3">
    <source>
        <dbReference type="ARBA" id="ARBA00021622"/>
    </source>
</evidence>
<keyword evidence="13" id="KW-0966">Cell projection</keyword>
<dbReference type="Pfam" id="PF01312">
    <property type="entry name" value="Bac_export_2"/>
    <property type="match status" value="1"/>
</dbReference>
<evidence type="ECO:0000256" key="8">
    <source>
        <dbReference type="ARBA" id="ARBA00022927"/>
    </source>
</evidence>
<comment type="caution">
    <text evidence="12">Lacks conserved residue(s) required for the propagation of feature annotation.</text>
</comment>
<comment type="similarity">
    <text evidence="2 12">Belongs to the type III secretion exporter family.</text>
</comment>
<dbReference type="InterPro" id="IPR006136">
    <property type="entry name" value="FlhB"/>
</dbReference>
<dbReference type="PANTHER" id="PTHR30531:SF12">
    <property type="entry name" value="FLAGELLAR BIOSYNTHETIC PROTEIN FLHB"/>
    <property type="match status" value="1"/>
</dbReference>
<evidence type="ECO:0000256" key="12">
    <source>
        <dbReference type="RuleBase" id="RU364091"/>
    </source>
</evidence>
<dbReference type="RefSeq" id="WP_132241707.1">
    <property type="nucleotide sequence ID" value="NZ_SLWV01000001.1"/>
</dbReference>
<evidence type="ECO:0000313" key="13">
    <source>
        <dbReference type="EMBL" id="TCO79931.1"/>
    </source>
</evidence>
<organism evidence="13 14">
    <name type="scientific">Marinisporobacter balticus</name>
    <dbReference type="NCBI Taxonomy" id="2018667"/>
    <lineage>
        <taxon>Bacteria</taxon>
        <taxon>Bacillati</taxon>
        <taxon>Bacillota</taxon>
        <taxon>Clostridia</taxon>
        <taxon>Peptostreptococcales</taxon>
        <taxon>Thermotaleaceae</taxon>
        <taxon>Marinisporobacter</taxon>
    </lineage>
</organism>
<keyword evidence="10 12" id="KW-0472">Membrane</keyword>
<dbReference type="FunFam" id="3.40.1690.10:FF:000001">
    <property type="entry name" value="Flagellar biosynthetic protein FlhB"/>
    <property type="match status" value="1"/>
</dbReference>
<dbReference type="AlphaFoldDB" id="A0A4R2KZ30"/>
<gene>
    <name evidence="12" type="primary">flhB</name>
    <name evidence="13" type="ORF">EV214_101165</name>
</gene>
<proteinExistence type="inferred from homology"/>
<feature type="transmembrane region" description="Helical" evidence="12">
    <location>
        <begin position="42"/>
        <end position="60"/>
    </location>
</feature>
<keyword evidence="14" id="KW-1185">Reference proteome</keyword>
<evidence type="ECO:0000256" key="5">
    <source>
        <dbReference type="ARBA" id="ARBA00022475"/>
    </source>
</evidence>
<protein>
    <recommendedName>
        <fullName evidence="3 12">Flagellar biosynthetic protein FlhB</fullName>
    </recommendedName>
</protein>